<evidence type="ECO:0000256" key="2">
    <source>
        <dbReference type="ARBA" id="ARBA00022840"/>
    </source>
</evidence>
<dbReference type="RefSeq" id="WP_344722908.1">
    <property type="nucleotide sequence ID" value="NZ_BAAAUS010000016.1"/>
</dbReference>
<proteinExistence type="predicted"/>
<dbReference type="SUPFAM" id="SSF46894">
    <property type="entry name" value="C-terminal effector domain of the bipartite response regulators"/>
    <property type="match status" value="1"/>
</dbReference>
<dbReference type="InterPro" id="IPR000792">
    <property type="entry name" value="Tscrpt_reg_LuxR_C"/>
</dbReference>
<evidence type="ECO:0000313" key="5">
    <source>
        <dbReference type="Proteomes" id="UP001597114"/>
    </source>
</evidence>
<sequence>MAGTDAYEAPSRSPVVVLHGRETELAALRRAFDQLVRGRGGVILLDGQAGIGKTSLLAAAAADAREREIEILSGGGSPASRTVPLSVLLSALAPRAGAVFGSLRDCLAEHESAQRLWLLWEITQLLEAEAILRPLIIALDDLHWADESTLTMVAWLSKMLSSHRILWLLAFRRDEGGRSLAEWVTHVTSPDTSRMALGPLSTTAVAAIAADTLNGRPDNALLHLLDRVHGNPFMLAELLRGLADESLVEKRDGVVALAGATLPRRFVGSIEDHLNRLPHEAHTALQMASVLGRRFSLDELADMLDRPAADLLPVLRNAITAGLIVDESGRLGFRHDLVREAVQTMLPSSITTALQRRAVEVMVRHGAAPAEVAPLVMELAAPGDSAAVELLAEASRSIGRSSPSVAVPLSKRALELMPQSDPSRPKLVGETIDLLLRATHLTEAQRLLVTHARELPDAATEVRTRLGLGAAALAFAPVVSMEQAHSCLRRQGLPPTLETEALALLSFSLELTGDRIEAKDAAQRAVALATANDVDADTRDLARHAMAVQLMARGALHEATTIVDDTVRPDSRTDLPSISLNKAPAWRALVLTCSLRLDDALAVIDHGITVATDEAIPTHSRVWSMLRSHALFAAGRLGDAQAEAEALLELAGIDGDDTVPGGPLEGVIAHVLGGVALHTGLAADLALARRLALRLVESPVETSRRLGRVLRARLDDAADRPGACTVDVADIDPLASGMLPVSDPRSASDAPALVALLLRAERRSDAESVVHNVEAVARSWPAFPFLRASALHARALLDQRTDLAVETALLHEHDPRPLVRASALEDAGRLSGATDAQVAVSHLDRALTLYLRADAHRDAARVRKQLRAHGVRRSAGREERSAWPELTASESAVLRLVAEGATNREAATALFISPHTVNAHLRHIFGKLGINSRMELIRMAAERKRTN</sequence>
<dbReference type="SUPFAM" id="SSF52540">
    <property type="entry name" value="P-loop containing nucleoside triphosphate hydrolases"/>
    <property type="match status" value="1"/>
</dbReference>
<dbReference type="PRINTS" id="PR00038">
    <property type="entry name" value="HTHLUXR"/>
</dbReference>
<dbReference type="EMBL" id="JBHUCO010000068">
    <property type="protein sequence ID" value="MFD1523559.1"/>
    <property type="molecule type" value="Genomic_DNA"/>
</dbReference>
<dbReference type="InterPro" id="IPR041664">
    <property type="entry name" value="AAA_16"/>
</dbReference>
<name>A0ABW4FB19_9PSEU</name>
<accession>A0ABW4FB19</accession>
<keyword evidence="5" id="KW-1185">Reference proteome</keyword>
<dbReference type="Proteomes" id="UP001597114">
    <property type="component" value="Unassembled WGS sequence"/>
</dbReference>
<evidence type="ECO:0000259" key="3">
    <source>
        <dbReference type="PROSITE" id="PS50043"/>
    </source>
</evidence>
<dbReference type="InterPro" id="IPR036388">
    <property type="entry name" value="WH-like_DNA-bd_sf"/>
</dbReference>
<dbReference type="Pfam" id="PF13191">
    <property type="entry name" value="AAA_16"/>
    <property type="match status" value="1"/>
</dbReference>
<dbReference type="PANTHER" id="PTHR16305">
    <property type="entry name" value="TESTICULAR SOLUBLE ADENYLYL CYCLASE"/>
    <property type="match status" value="1"/>
</dbReference>
<dbReference type="CDD" id="cd06170">
    <property type="entry name" value="LuxR_C_like"/>
    <property type="match status" value="1"/>
</dbReference>
<dbReference type="Gene3D" id="1.10.10.10">
    <property type="entry name" value="Winged helix-like DNA-binding domain superfamily/Winged helix DNA-binding domain"/>
    <property type="match status" value="1"/>
</dbReference>
<dbReference type="PANTHER" id="PTHR16305:SF35">
    <property type="entry name" value="TRANSCRIPTIONAL ACTIVATOR DOMAIN"/>
    <property type="match status" value="1"/>
</dbReference>
<dbReference type="SMART" id="SM00421">
    <property type="entry name" value="HTH_LUXR"/>
    <property type="match status" value="1"/>
</dbReference>
<dbReference type="InterPro" id="IPR027417">
    <property type="entry name" value="P-loop_NTPase"/>
</dbReference>
<comment type="caution">
    <text evidence="4">The sequence shown here is derived from an EMBL/GenBank/DDBJ whole genome shotgun (WGS) entry which is preliminary data.</text>
</comment>
<dbReference type="Pfam" id="PF00196">
    <property type="entry name" value="GerE"/>
    <property type="match status" value="1"/>
</dbReference>
<dbReference type="PROSITE" id="PS50043">
    <property type="entry name" value="HTH_LUXR_2"/>
    <property type="match status" value="1"/>
</dbReference>
<dbReference type="InterPro" id="IPR016032">
    <property type="entry name" value="Sig_transdc_resp-reg_C-effctor"/>
</dbReference>
<evidence type="ECO:0000256" key="1">
    <source>
        <dbReference type="ARBA" id="ARBA00022741"/>
    </source>
</evidence>
<keyword evidence="1" id="KW-0547">Nucleotide-binding</keyword>
<organism evidence="4 5">
    <name type="scientific">Pseudonocardia yunnanensis</name>
    <dbReference type="NCBI Taxonomy" id="58107"/>
    <lineage>
        <taxon>Bacteria</taxon>
        <taxon>Bacillati</taxon>
        <taxon>Actinomycetota</taxon>
        <taxon>Actinomycetes</taxon>
        <taxon>Pseudonocardiales</taxon>
        <taxon>Pseudonocardiaceae</taxon>
        <taxon>Pseudonocardia</taxon>
    </lineage>
</organism>
<feature type="domain" description="HTH luxR-type" evidence="3">
    <location>
        <begin position="879"/>
        <end position="944"/>
    </location>
</feature>
<evidence type="ECO:0000313" key="4">
    <source>
        <dbReference type="EMBL" id="MFD1523559.1"/>
    </source>
</evidence>
<protein>
    <submittedName>
        <fullName evidence="4">AAA family ATPase</fullName>
    </submittedName>
</protein>
<reference evidence="5" key="1">
    <citation type="journal article" date="2019" name="Int. J. Syst. Evol. Microbiol.">
        <title>The Global Catalogue of Microorganisms (GCM) 10K type strain sequencing project: providing services to taxonomists for standard genome sequencing and annotation.</title>
        <authorList>
            <consortium name="The Broad Institute Genomics Platform"/>
            <consortium name="The Broad Institute Genome Sequencing Center for Infectious Disease"/>
            <person name="Wu L."/>
            <person name="Ma J."/>
        </authorList>
    </citation>
    <scope>NUCLEOTIDE SEQUENCE [LARGE SCALE GENOMIC DNA]</scope>
    <source>
        <strain evidence="5">CCM 7043</strain>
    </source>
</reference>
<gene>
    <name evidence="4" type="ORF">ACFSJD_39170</name>
</gene>
<keyword evidence="2" id="KW-0067">ATP-binding</keyword>